<feature type="region of interest" description="Disordered" evidence="4">
    <location>
        <begin position="1"/>
        <end position="34"/>
    </location>
</feature>
<keyword evidence="3" id="KW-0645">Protease</keyword>
<dbReference type="SUPFAM" id="SSF52129">
    <property type="entry name" value="Caspase-like"/>
    <property type="match status" value="1"/>
</dbReference>
<proteinExistence type="inferred from homology"/>
<evidence type="ECO:0000256" key="4">
    <source>
        <dbReference type="SAM" id="MobiDB-lite"/>
    </source>
</evidence>
<dbReference type="PANTHER" id="PTHR48104:SF30">
    <property type="entry name" value="METACASPASE-1"/>
    <property type="match status" value="1"/>
</dbReference>
<feature type="compositionally biased region" description="Basic and acidic residues" evidence="4">
    <location>
        <begin position="14"/>
        <end position="30"/>
    </location>
</feature>
<dbReference type="InterPro" id="IPR050452">
    <property type="entry name" value="Metacaspase"/>
</dbReference>
<organism evidence="6 7">
    <name type="scientific">Rhizoctonia solani</name>
    <dbReference type="NCBI Taxonomy" id="456999"/>
    <lineage>
        <taxon>Eukaryota</taxon>
        <taxon>Fungi</taxon>
        <taxon>Dikarya</taxon>
        <taxon>Basidiomycota</taxon>
        <taxon>Agaricomycotina</taxon>
        <taxon>Agaricomycetes</taxon>
        <taxon>Cantharellales</taxon>
        <taxon>Ceratobasidiaceae</taxon>
        <taxon>Rhizoctonia</taxon>
    </lineage>
</organism>
<dbReference type="PANTHER" id="PTHR48104">
    <property type="entry name" value="METACASPASE-4"/>
    <property type="match status" value="1"/>
</dbReference>
<keyword evidence="2" id="KW-0053">Apoptosis</keyword>
<dbReference type="GO" id="GO:0004197">
    <property type="term" value="F:cysteine-type endopeptidase activity"/>
    <property type="evidence" value="ECO:0007669"/>
    <property type="project" value="InterPro"/>
</dbReference>
<comment type="similarity">
    <text evidence="1">Belongs to the peptidase C14B family.</text>
</comment>
<dbReference type="GO" id="GO:0005737">
    <property type="term" value="C:cytoplasm"/>
    <property type="evidence" value="ECO:0007669"/>
    <property type="project" value="TreeGrafter"/>
</dbReference>
<dbReference type="GO" id="GO:0006508">
    <property type="term" value="P:proteolysis"/>
    <property type="evidence" value="ECO:0007669"/>
    <property type="project" value="InterPro"/>
</dbReference>
<dbReference type="Proteomes" id="UP000663827">
    <property type="component" value="Unassembled WGS sequence"/>
</dbReference>
<gene>
    <name evidence="6" type="ORF">RDB_LOCUS134848</name>
</gene>
<accession>A0A8H3E4U2</accession>
<feature type="domain" description="Peptidase C14 caspase" evidence="5">
    <location>
        <begin position="66"/>
        <end position="333"/>
    </location>
</feature>
<dbReference type="Gene3D" id="3.40.50.1460">
    <property type="match status" value="1"/>
</dbReference>
<evidence type="ECO:0000313" key="6">
    <source>
        <dbReference type="EMBL" id="CAE7197597.1"/>
    </source>
</evidence>
<name>A0A8H3E4U2_9AGAM</name>
<dbReference type="AlphaFoldDB" id="A0A8H3E4U2"/>
<evidence type="ECO:0000256" key="3">
    <source>
        <dbReference type="ARBA" id="ARBA00022807"/>
    </source>
</evidence>
<comment type="caution">
    <text evidence="6">The sequence shown here is derived from an EMBL/GenBank/DDBJ whole genome shotgun (WGS) entry which is preliminary data.</text>
</comment>
<dbReference type="InterPro" id="IPR011600">
    <property type="entry name" value="Pept_C14_caspase"/>
</dbReference>
<dbReference type="Pfam" id="PF00656">
    <property type="entry name" value="Peptidase_C14"/>
    <property type="match status" value="1"/>
</dbReference>
<evidence type="ECO:0000256" key="1">
    <source>
        <dbReference type="ARBA" id="ARBA00009005"/>
    </source>
</evidence>
<sequence>MCHRGAVGLSKAHSLPDEVELKPTSTDRETPTTNAAGFHKLKYPFSQNLSQNKNSSKLKPPILHGLIVGINKYKQSEVHPDLLGCVSDAKSMLNYFTGLGIPKDRFLCLYDEDATRDAILKAFVNNLTNNPNIQKFDPIVIYFAGYGDRVQAPRGWQTVNGFAGMILPHDTSTFDALGHYIHGIPDLTLAFLLYRLSQDKGNNITVILDSCHSQSDTRGEFRSRSSHDPGGPPIPIDLDLELRKSLSVDYPSEVERDVTSKQTSRALAPSLESHVLLAACRDEEQAYEALNVNLPGRAVGDRLAYGLFTTSLLKELKKSNLTTTSYTTLIHNLLANPEYRPPESSQAFGTQTFQCEGRNQDRLLFSVQYSISEGKISLIPTQDQSIYRVRIGSAQGVVPGTEFGVFSSGMNRAAVSHLLTTLVATDVGPMVSNLCSPEPDNPPTLPDNAYVSIISYNDHSNGVRIWVDQKIRQDMLWQRILSGLDSLPIFWATSPNKHDIELLFSDGDMEIRGAHLTPGQFGNSCILRCQLDFKRLVEMLTAVIYFHFHLKHQKKDAPVREHLSMVLRELKSNRSSWGTSVYEAEGEDLFGDSVIYGTVATLYPDPYKVFGLELINSSQEDLFPYVLYYDFEDYSVGCIYEPPGRSVKAPLPAGKSLAIGYGSGGSQPFQVDFTNPKSNKEYGAFVLLVFSEWVDIWYLQQESPFGSISLGRGGIQRGRSRSTIWDSLVVRVEVLK</sequence>
<dbReference type="GO" id="GO:0006915">
    <property type="term" value="P:apoptotic process"/>
    <property type="evidence" value="ECO:0007669"/>
    <property type="project" value="UniProtKB-KW"/>
</dbReference>
<evidence type="ECO:0000256" key="2">
    <source>
        <dbReference type="ARBA" id="ARBA00022703"/>
    </source>
</evidence>
<reference evidence="6" key="1">
    <citation type="submission" date="2021-01" db="EMBL/GenBank/DDBJ databases">
        <authorList>
            <person name="Kaushik A."/>
        </authorList>
    </citation>
    <scope>NUCLEOTIDE SEQUENCE</scope>
    <source>
        <strain evidence="6">AG5</strain>
    </source>
</reference>
<keyword evidence="3" id="KW-0788">Thiol protease</keyword>
<evidence type="ECO:0000313" key="7">
    <source>
        <dbReference type="Proteomes" id="UP000663827"/>
    </source>
</evidence>
<dbReference type="EMBL" id="CAJNJQ010003374">
    <property type="protein sequence ID" value="CAE7197597.1"/>
    <property type="molecule type" value="Genomic_DNA"/>
</dbReference>
<keyword evidence="3" id="KW-0378">Hydrolase</keyword>
<protein>
    <recommendedName>
        <fullName evidence="5">Peptidase C14 caspase domain-containing protein</fullName>
    </recommendedName>
</protein>
<dbReference type="InterPro" id="IPR029030">
    <property type="entry name" value="Caspase-like_dom_sf"/>
</dbReference>
<evidence type="ECO:0000259" key="5">
    <source>
        <dbReference type="Pfam" id="PF00656"/>
    </source>
</evidence>